<evidence type="ECO:0000313" key="4">
    <source>
        <dbReference type="EMBL" id="KAK0401433.1"/>
    </source>
</evidence>
<dbReference type="EMBL" id="JAUCMV010000004">
    <property type="protein sequence ID" value="KAK0401433.1"/>
    <property type="molecule type" value="Genomic_DNA"/>
</dbReference>
<dbReference type="Pfam" id="PF01484">
    <property type="entry name" value="Col_cuticle_N"/>
    <property type="match status" value="1"/>
</dbReference>
<evidence type="ECO:0000313" key="5">
    <source>
        <dbReference type="Proteomes" id="UP001175271"/>
    </source>
</evidence>
<evidence type="ECO:0000256" key="2">
    <source>
        <dbReference type="SAM" id="Phobius"/>
    </source>
</evidence>
<feature type="transmembrane region" description="Helical" evidence="2">
    <location>
        <begin position="18"/>
        <end position="41"/>
    </location>
</feature>
<dbReference type="InterPro" id="IPR002486">
    <property type="entry name" value="Col_cuticle_N"/>
</dbReference>
<protein>
    <recommendedName>
        <fullName evidence="3">Nematode cuticle collagen N-terminal domain-containing protein</fullName>
    </recommendedName>
</protein>
<comment type="caution">
    <text evidence="4">The sequence shown here is derived from an EMBL/GenBank/DDBJ whole genome shotgun (WGS) entry which is preliminary data.</text>
</comment>
<accession>A0AA39LLB9</accession>
<dbReference type="Proteomes" id="UP001175271">
    <property type="component" value="Unassembled WGS sequence"/>
</dbReference>
<dbReference type="PANTHER" id="PTHR24637">
    <property type="entry name" value="COLLAGEN"/>
    <property type="match status" value="1"/>
</dbReference>
<organism evidence="4 5">
    <name type="scientific">Steinernema hermaphroditum</name>
    <dbReference type="NCBI Taxonomy" id="289476"/>
    <lineage>
        <taxon>Eukaryota</taxon>
        <taxon>Metazoa</taxon>
        <taxon>Ecdysozoa</taxon>
        <taxon>Nematoda</taxon>
        <taxon>Chromadorea</taxon>
        <taxon>Rhabditida</taxon>
        <taxon>Tylenchina</taxon>
        <taxon>Panagrolaimomorpha</taxon>
        <taxon>Strongyloidoidea</taxon>
        <taxon>Steinernematidae</taxon>
        <taxon>Steinernema</taxon>
    </lineage>
</organism>
<dbReference type="GO" id="GO:0042302">
    <property type="term" value="F:structural constituent of cuticle"/>
    <property type="evidence" value="ECO:0007669"/>
    <property type="project" value="InterPro"/>
</dbReference>
<keyword evidence="2" id="KW-1133">Transmembrane helix</keyword>
<keyword evidence="2" id="KW-0472">Membrane</keyword>
<feature type="domain" description="Nematode cuticle collagen N-terminal" evidence="3">
    <location>
        <begin position="17"/>
        <end position="69"/>
    </location>
</feature>
<sequence>MTEDVKQKMKQCDDVRRVAFFGVTLSTIATLVCVISVPMIYSYMQQMHSSMLNEVDFCKSRSGNIWREVTRTQVLAKVNPRRARQTGYGGESLAVEAPHPHGGIGGGGGGGCCCGCGVSSPGLPGPPGQDGAPVVGSSAIILIYFYSITSGLVTNRRSPSACEEYKRTFNIDPVGINPALLK</sequence>
<evidence type="ECO:0000259" key="3">
    <source>
        <dbReference type="SMART" id="SM01088"/>
    </source>
</evidence>
<evidence type="ECO:0000256" key="1">
    <source>
        <dbReference type="ARBA" id="ARBA00022737"/>
    </source>
</evidence>
<keyword evidence="5" id="KW-1185">Reference proteome</keyword>
<dbReference type="SMART" id="SM01088">
    <property type="entry name" value="Col_cuticle_N"/>
    <property type="match status" value="1"/>
</dbReference>
<proteinExistence type="predicted"/>
<keyword evidence="2" id="KW-0812">Transmembrane</keyword>
<gene>
    <name evidence="4" type="ORF">QR680_015780</name>
</gene>
<feature type="transmembrane region" description="Helical" evidence="2">
    <location>
        <begin position="131"/>
        <end position="148"/>
    </location>
</feature>
<keyword evidence="1" id="KW-0677">Repeat</keyword>
<dbReference type="AlphaFoldDB" id="A0AA39LLB9"/>
<reference evidence="4" key="1">
    <citation type="submission" date="2023-06" db="EMBL/GenBank/DDBJ databases">
        <title>Genomic analysis of the entomopathogenic nematode Steinernema hermaphroditum.</title>
        <authorList>
            <person name="Schwarz E.M."/>
            <person name="Heppert J.K."/>
            <person name="Baniya A."/>
            <person name="Schwartz H.T."/>
            <person name="Tan C.-H."/>
            <person name="Antoshechkin I."/>
            <person name="Sternberg P.W."/>
            <person name="Goodrich-Blair H."/>
            <person name="Dillman A.R."/>
        </authorList>
    </citation>
    <scope>NUCLEOTIDE SEQUENCE</scope>
    <source>
        <strain evidence="4">PS9179</strain>
        <tissue evidence="4">Whole animal</tissue>
    </source>
</reference>
<name>A0AA39LLB9_9BILA</name>
<dbReference type="PANTHER" id="PTHR24637:SF310">
    <property type="entry name" value="NEMATODE CUTICLE COLLAGEN N-TERMINAL DOMAIN-CONTAINING PROTEIN"/>
    <property type="match status" value="1"/>
</dbReference>